<dbReference type="GO" id="GO:0005737">
    <property type="term" value="C:cytoplasm"/>
    <property type="evidence" value="ECO:0007669"/>
    <property type="project" value="TreeGrafter"/>
</dbReference>
<dbReference type="NCBIfam" id="NF002270">
    <property type="entry name" value="PRK01202.1"/>
    <property type="match status" value="1"/>
</dbReference>
<dbReference type="InterPro" id="IPR000089">
    <property type="entry name" value="Biotin_lipoyl"/>
</dbReference>
<sequence length="132" mass="14583">MSKPNPQDRVYSRDHEWAIDNGDGTVVVGITDYAQEMLTDIVFVELPTIGKKVAKGEPVAVVESVKSVSDVYSPVSGEVIDVNTKLETNPEIVNQDAFGNGWMVKMRLSDVGELKTLLSAADYEQMLKEEKH</sequence>
<dbReference type="NCBIfam" id="TIGR00527">
    <property type="entry name" value="gcvH"/>
    <property type="match status" value="1"/>
</dbReference>
<evidence type="ECO:0000256" key="2">
    <source>
        <dbReference type="ARBA" id="ARBA00022823"/>
    </source>
</evidence>
<dbReference type="Gene3D" id="2.40.50.100">
    <property type="match status" value="1"/>
</dbReference>
<dbReference type="InterPro" id="IPR002930">
    <property type="entry name" value="GCV_H"/>
</dbReference>
<dbReference type="GO" id="GO:0005960">
    <property type="term" value="C:glycine cleavage complex"/>
    <property type="evidence" value="ECO:0007669"/>
    <property type="project" value="InterPro"/>
</dbReference>
<gene>
    <name evidence="4" type="ORF">ASZ90_007136</name>
</gene>
<dbReference type="HAMAP" id="MF_00272">
    <property type="entry name" value="GcvH"/>
    <property type="match status" value="1"/>
</dbReference>
<dbReference type="AlphaFoldDB" id="A0A0W8FRV4"/>
<proteinExistence type="inferred from homology"/>
<dbReference type="CDD" id="cd06848">
    <property type="entry name" value="GCS_H"/>
    <property type="match status" value="1"/>
</dbReference>
<dbReference type="Pfam" id="PF01597">
    <property type="entry name" value="GCV_H"/>
    <property type="match status" value="1"/>
</dbReference>
<feature type="domain" description="Lipoyl-binding" evidence="3">
    <location>
        <begin position="25"/>
        <end position="107"/>
    </location>
</feature>
<dbReference type="InterPro" id="IPR017453">
    <property type="entry name" value="GCV_H_sub"/>
</dbReference>
<dbReference type="GO" id="GO:0009249">
    <property type="term" value="P:protein lipoylation"/>
    <property type="evidence" value="ECO:0007669"/>
    <property type="project" value="TreeGrafter"/>
</dbReference>
<dbReference type="InterPro" id="IPR033753">
    <property type="entry name" value="GCV_H/Fam206"/>
</dbReference>
<dbReference type="PANTHER" id="PTHR11715:SF3">
    <property type="entry name" value="GLYCINE CLEAVAGE SYSTEM H PROTEIN-RELATED"/>
    <property type="match status" value="1"/>
</dbReference>
<comment type="caution">
    <text evidence="4">The sequence shown here is derived from an EMBL/GenBank/DDBJ whole genome shotgun (WGS) entry which is preliminary data.</text>
</comment>
<keyword evidence="2" id="KW-0450">Lipoyl</keyword>
<name>A0A0W8FRV4_9ZZZZ</name>
<dbReference type="GO" id="GO:0019464">
    <property type="term" value="P:glycine decarboxylation via glycine cleavage system"/>
    <property type="evidence" value="ECO:0007669"/>
    <property type="project" value="InterPro"/>
</dbReference>
<comment type="similarity">
    <text evidence="1">Belongs to the GcvH family.</text>
</comment>
<dbReference type="PROSITE" id="PS50968">
    <property type="entry name" value="BIOTINYL_LIPOYL"/>
    <property type="match status" value="1"/>
</dbReference>
<evidence type="ECO:0000259" key="3">
    <source>
        <dbReference type="PROSITE" id="PS50968"/>
    </source>
</evidence>
<dbReference type="PROSITE" id="PS00189">
    <property type="entry name" value="LIPOYL"/>
    <property type="match status" value="1"/>
</dbReference>
<dbReference type="EMBL" id="LNQE01000922">
    <property type="protein sequence ID" value="KUG23059.1"/>
    <property type="molecule type" value="Genomic_DNA"/>
</dbReference>
<evidence type="ECO:0000256" key="1">
    <source>
        <dbReference type="ARBA" id="ARBA00009249"/>
    </source>
</evidence>
<dbReference type="PANTHER" id="PTHR11715">
    <property type="entry name" value="GLYCINE CLEAVAGE SYSTEM H PROTEIN"/>
    <property type="match status" value="1"/>
</dbReference>
<accession>A0A0W8FRV4</accession>
<dbReference type="InterPro" id="IPR011053">
    <property type="entry name" value="Single_hybrid_motif"/>
</dbReference>
<organism evidence="4">
    <name type="scientific">hydrocarbon metagenome</name>
    <dbReference type="NCBI Taxonomy" id="938273"/>
    <lineage>
        <taxon>unclassified sequences</taxon>
        <taxon>metagenomes</taxon>
        <taxon>ecological metagenomes</taxon>
    </lineage>
</organism>
<protein>
    <submittedName>
        <fullName evidence="4">Glycine cleavage system h protein</fullName>
    </submittedName>
</protein>
<evidence type="ECO:0000313" key="4">
    <source>
        <dbReference type="EMBL" id="KUG23059.1"/>
    </source>
</evidence>
<dbReference type="InterPro" id="IPR003016">
    <property type="entry name" value="2-oxoA_DH_lipoyl-BS"/>
</dbReference>
<reference evidence="4" key="1">
    <citation type="journal article" date="2015" name="Proc. Natl. Acad. Sci. U.S.A.">
        <title>Networks of energetic and metabolic interactions define dynamics in microbial communities.</title>
        <authorList>
            <person name="Embree M."/>
            <person name="Liu J.K."/>
            <person name="Al-Bassam M.M."/>
            <person name="Zengler K."/>
        </authorList>
    </citation>
    <scope>NUCLEOTIDE SEQUENCE</scope>
</reference>
<dbReference type="SUPFAM" id="SSF51230">
    <property type="entry name" value="Single hybrid motif"/>
    <property type="match status" value="1"/>
</dbReference>